<evidence type="ECO:0000313" key="7">
    <source>
        <dbReference type="Proteomes" id="UP001233999"/>
    </source>
</evidence>
<feature type="compositionally biased region" description="Acidic residues" evidence="5">
    <location>
        <begin position="316"/>
        <end position="327"/>
    </location>
</feature>
<evidence type="ECO:0000256" key="4">
    <source>
        <dbReference type="SAM" id="Coils"/>
    </source>
</evidence>
<keyword evidence="4" id="KW-0175">Coiled coil</keyword>
<reference evidence="6" key="2">
    <citation type="submission" date="2023-05" db="EMBL/GenBank/DDBJ databases">
        <authorList>
            <person name="Fouks B."/>
        </authorList>
    </citation>
    <scope>NUCLEOTIDE SEQUENCE</scope>
    <source>
        <strain evidence="6">Stay&amp;Tobe</strain>
        <tissue evidence="6">Testes</tissue>
    </source>
</reference>
<dbReference type="EMBL" id="JASPKZ010001954">
    <property type="protein sequence ID" value="KAJ9596915.1"/>
    <property type="molecule type" value="Genomic_DNA"/>
</dbReference>
<evidence type="ECO:0000256" key="3">
    <source>
        <dbReference type="ARBA" id="ARBA00023242"/>
    </source>
</evidence>
<proteinExistence type="inferred from homology"/>
<organism evidence="6 7">
    <name type="scientific">Diploptera punctata</name>
    <name type="common">Pacific beetle cockroach</name>
    <dbReference type="NCBI Taxonomy" id="6984"/>
    <lineage>
        <taxon>Eukaryota</taxon>
        <taxon>Metazoa</taxon>
        <taxon>Ecdysozoa</taxon>
        <taxon>Arthropoda</taxon>
        <taxon>Hexapoda</taxon>
        <taxon>Insecta</taxon>
        <taxon>Pterygota</taxon>
        <taxon>Neoptera</taxon>
        <taxon>Polyneoptera</taxon>
        <taxon>Dictyoptera</taxon>
        <taxon>Blattodea</taxon>
        <taxon>Blaberoidea</taxon>
        <taxon>Blaberidae</taxon>
        <taxon>Diplopterinae</taxon>
        <taxon>Diploptera</taxon>
    </lineage>
</organism>
<name>A0AAD8AD91_DIPPU</name>
<reference evidence="6" key="1">
    <citation type="journal article" date="2023" name="IScience">
        <title>Live-bearing cockroach genome reveals convergent evolutionary mechanisms linked to viviparity in insects and beyond.</title>
        <authorList>
            <person name="Fouks B."/>
            <person name="Harrison M.C."/>
            <person name="Mikhailova A.A."/>
            <person name="Marchal E."/>
            <person name="English S."/>
            <person name="Carruthers M."/>
            <person name="Jennings E.C."/>
            <person name="Chiamaka E.L."/>
            <person name="Frigard R.A."/>
            <person name="Pippel M."/>
            <person name="Attardo G.M."/>
            <person name="Benoit J.B."/>
            <person name="Bornberg-Bauer E."/>
            <person name="Tobe S.S."/>
        </authorList>
    </citation>
    <scope>NUCLEOTIDE SEQUENCE</scope>
    <source>
        <strain evidence="6">Stay&amp;Tobe</strain>
    </source>
</reference>
<evidence type="ECO:0000313" key="6">
    <source>
        <dbReference type="EMBL" id="KAJ9596915.1"/>
    </source>
</evidence>
<feature type="region of interest" description="Disordered" evidence="5">
    <location>
        <begin position="305"/>
        <end position="344"/>
    </location>
</feature>
<protein>
    <recommendedName>
        <fullName evidence="8">THO complex subunit 5</fullName>
    </recommendedName>
</protein>
<comment type="subcellular location">
    <subcellularLocation>
        <location evidence="1">Nucleus</location>
    </subcellularLocation>
</comment>
<accession>A0AAD8AD91</accession>
<keyword evidence="3" id="KW-0539">Nucleus</keyword>
<evidence type="ECO:0000256" key="5">
    <source>
        <dbReference type="SAM" id="MobiDB-lite"/>
    </source>
</evidence>
<evidence type="ECO:0008006" key="8">
    <source>
        <dbReference type="Google" id="ProtNLM"/>
    </source>
</evidence>
<feature type="compositionally biased region" description="Basic and acidic residues" evidence="5">
    <location>
        <begin position="1"/>
        <end position="12"/>
    </location>
</feature>
<evidence type="ECO:0000256" key="2">
    <source>
        <dbReference type="ARBA" id="ARBA00008044"/>
    </source>
</evidence>
<evidence type="ECO:0000256" key="1">
    <source>
        <dbReference type="ARBA" id="ARBA00004123"/>
    </source>
</evidence>
<dbReference type="AlphaFoldDB" id="A0AAD8AD91"/>
<comment type="similarity">
    <text evidence="2">Belongs to the THOC5 family.</text>
</comment>
<dbReference type="GO" id="GO:0003729">
    <property type="term" value="F:mRNA binding"/>
    <property type="evidence" value="ECO:0007669"/>
    <property type="project" value="TreeGrafter"/>
</dbReference>
<comment type="caution">
    <text evidence="6">The sequence shown here is derived from an EMBL/GenBank/DDBJ whole genome shotgun (WGS) entry which is preliminary data.</text>
</comment>
<feature type="region of interest" description="Disordered" evidence="5">
    <location>
        <begin position="1"/>
        <end position="37"/>
    </location>
</feature>
<dbReference type="PANTHER" id="PTHR13375:SF3">
    <property type="entry name" value="THO COMPLEX SUBUNIT 5 HOMOLOG"/>
    <property type="match status" value="1"/>
</dbReference>
<dbReference type="Proteomes" id="UP001233999">
    <property type="component" value="Unassembled WGS sequence"/>
</dbReference>
<dbReference type="PANTHER" id="PTHR13375">
    <property type="entry name" value="FMS INTERACTING PROTEIN"/>
    <property type="match status" value="1"/>
</dbReference>
<dbReference type="Pfam" id="PF09766">
    <property type="entry name" value="FmiP_Thoc5"/>
    <property type="match status" value="1"/>
</dbReference>
<keyword evidence="7" id="KW-1185">Reference proteome</keyword>
<gene>
    <name evidence="6" type="ORF">L9F63_012040</name>
</gene>
<sequence length="605" mass="68832">MQESVQERDTGIKKRRKGGTSGTTSSQTKTTEGDVYKNVIEFEEAEATARDPDTDMELFNETCNEIRQIMEEIAQLKAKNVGANNEQVLEEIAEKRIQASLLFVVLKKLNRLEKFRTKTSRDTLNREKQQVDSYHLQLQNLLYEILHLKKEVTKCLQFKSKDEEIDLVPVEDFYKEAPQSLSRPDVTENDSHQLKLARLEWELEQRKQLAAMCHKLQAAKETVAKEIQTKRERLENLTPRLKSILEVTKPLQDYLGLPLDKIRRQHQAAYHLPKPLYVLYVQADAYREACDSLLTVAVNGDEEEAKSLKQSLDDTAAAEESDSDQEDSGDRQKRHHRKLSRTDRMEERKKRLLLRHPLTVEITIKLRDNNCIVLSFYYLVHLHIVTVKTRVILTQAVHGISAGDLIAPNNILTALFPYDLGLDSPNVANHYQLQSVGLEEFATYIPELGIPFIWAQRIAGLDFMGARATEMMGRDNQEASGALEPQTAVSQASMESVMRAIRNRLKARVALCRQVQALEAGVVSVPHALRGNFPPKIITTMSNWQPISWDDFRVAPQTQNLVRSQAVTRADTFYKALLIRGTARLLALIGVKSDYPKTPTVLPTT</sequence>
<dbReference type="GO" id="GO:0000445">
    <property type="term" value="C:THO complex part of transcription export complex"/>
    <property type="evidence" value="ECO:0007669"/>
    <property type="project" value="TreeGrafter"/>
</dbReference>
<dbReference type="GO" id="GO:0006406">
    <property type="term" value="P:mRNA export from nucleus"/>
    <property type="evidence" value="ECO:0007669"/>
    <property type="project" value="TreeGrafter"/>
</dbReference>
<dbReference type="InterPro" id="IPR019163">
    <property type="entry name" value="THO_Thoc5"/>
</dbReference>
<feature type="coiled-coil region" evidence="4">
    <location>
        <begin position="59"/>
        <end position="86"/>
    </location>
</feature>